<evidence type="ECO:0000256" key="4">
    <source>
        <dbReference type="ARBA" id="ARBA00022801"/>
    </source>
</evidence>
<dbReference type="eggNOG" id="COG0816">
    <property type="taxonomic scope" value="Bacteria"/>
</dbReference>
<evidence type="ECO:0000256" key="2">
    <source>
        <dbReference type="ARBA" id="ARBA00022517"/>
    </source>
</evidence>
<protein>
    <recommendedName>
        <fullName evidence="5">Putative pre-16S rRNA nuclease</fullName>
        <ecNumber evidence="5">3.1.-.-</ecNumber>
    </recommendedName>
</protein>
<gene>
    <name evidence="7" type="ORF">CIG1485E_1169</name>
</gene>
<keyword evidence="8" id="KW-1185">Reference proteome</keyword>
<evidence type="ECO:0000313" key="7">
    <source>
        <dbReference type="EMBL" id="AII15003.1"/>
    </source>
</evidence>
<dbReference type="InterPro" id="IPR037027">
    <property type="entry name" value="YqgF/RNaseH-like_dom_sf"/>
</dbReference>
<reference evidence="8" key="1">
    <citation type="journal article" date="2014" name="Genome Announc.">
        <title>Complete Genome Sequence of Campylobacter iguaniorum Strain 1485ET, Isolated from a Bearded Dragon (Pogona vitticeps).</title>
        <authorList>
            <person name="Gilbert M.J."/>
            <person name="Miller W.G."/>
            <person name="Yee E."/>
            <person name="Kik M."/>
            <person name="Wagenaar J.A."/>
            <person name="Duim B."/>
        </authorList>
    </citation>
    <scope>NUCLEOTIDE SEQUENCE [LARGE SCALE GENOMIC DNA]</scope>
    <source>
        <strain evidence="8">1485E</strain>
    </source>
</reference>
<evidence type="ECO:0000259" key="6">
    <source>
        <dbReference type="SMART" id="SM00732"/>
    </source>
</evidence>
<evidence type="ECO:0000256" key="5">
    <source>
        <dbReference type="HAMAP-Rule" id="MF_00651"/>
    </source>
</evidence>
<dbReference type="CDD" id="cd16964">
    <property type="entry name" value="YqgF"/>
    <property type="match status" value="1"/>
</dbReference>
<dbReference type="EMBL" id="CP009043">
    <property type="protein sequence ID" value="AII15003.1"/>
    <property type="molecule type" value="Genomic_DNA"/>
</dbReference>
<keyword evidence="3 5" id="KW-0540">Nuclease</keyword>
<dbReference type="HOGENOM" id="CLU_098240_2_2_7"/>
<sequence>MIVGIDIGLKRIGVAVALSSTLVVPSEPILRKNRNQAAGDTLKMLKEKGAKTLVVGLPKGGSCEEEMERRIKHFVGLIGFDGDIIYQDEAFSSSEASEIFSDSRDGRFDSVAAMIILKRYLKIVI</sequence>
<dbReference type="EC" id="3.1.-.-" evidence="5"/>
<dbReference type="RefSeq" id="WP_038454582.1">
    <property type="nucleotide sequence ID" value="NZ_CP009043.1"/>
</dbReference>
<dbReference type="PANTHER" id="PTHR33317">
    <property type="entry name" value="POLYNUCLEOTIDYL TRANSFERASE, RIBONUCLEASE H-LIKE SUPERFAMILY PROTEIN"/>
    <property type="match status" value="1"/>
</dbReference>
<dbReference type="KEGG" id="caj:CIG1485E_1169"/>
<dbReference type="NCBIfam" id="NF001026">
    <property type="entry name" value="PRK00109.2-2"/>
    <property type="match status" value="1"/>
</dbReference>
<dbReference type="AlphaFoldDB" id="A0A076FBE5"/>
<dbReference type="Pfam" id="PF03652">
    <property type="entry name" value="RuvX"/>
    <property type="match status" value="1"/>
</dbReference>
<organism evidence="7 8">
    <name type="scientific">Campylobacter iguaniorum</name>
    <dbReference type="NCBI Taxonomy" id="1244531"/>
    <lineage>
        <taxon>Bacteria</taxon>
        <taxon>Pseudomonadati</taxon>
        <taxon>Campylobacterota</taxon>
        <taxon>Epsilonproteobacteria</taxon>
        <taxon>Campylobacterales</taxon>
        <taxon>Campylobacteraceae</taxon>
        <taxon>Campylobacter</taxon>
    </lineage>
</organism>
<dbReference type="GO" id="GO:0016788">
    <property type="term" value="F:hydrolase activity, acting on ester bonds"/>
    <property type="evidence" value="ECO:0007669"/>
    <property type="project" value="UniProtKB-UniRule"/>
</dbReference>
<dbReference type="STRING" id="1244531.CIG2463D_1260"/>
<evidence type="ECO:0000256" key="1">
    <source>
        <dbReference type="ARBA" id="ARBA00022490"/>
    </source>
</evidence>
<dbReference type="GO" id="GO:0004518">
    <property type="term" value="F:nuclease activity"/>
    <property type="evidence" value="ECO:0007669"/>
    <property type="project" value="UniProtKB-KW"/>
</dbReference>
<dbReference type="InterPro" id="IPR005227">
    <property type="entry name" value="YqgF"/>
</dbReference>
<keyword evidence="1 5" id="KW-0963">Cytoplasm</keyword>
<dbReference type="InterPro" id="IPR006641">
    <property type="entry name" value="YqgF/RNaseH-like_dom"/>
</dbReference>
<dbReference type="Gene3D" id="3.30.420.140">
    <property type="entry name" value="YqgF/RNase H-like domain"/>
    <property type="match status" value="1"/>
</dbReference>
<keyword evidence="4 5" id="KW-0378">Hydrolase</keyword>
<dbReference type="SUPFAM" id="SSF53098">
    <property type="entry name" value="Ribonuclease H-like"/>
    <property type="match status" value="1"/>
</dbReference>
<evidence type="ECO:0000313" key="8">
    <source>
        <dbReference type="Proteomes" id="UP000028486"/>
    </source>
</evidence>
<dbReference type="GO" id="GO:0005829">
    <property type="term" value="C:cytosol"/>
    <property type="evidence" value="ECO:0007669"/>
    <property type="project" value="TreeGrafter"/>
</dbReference>
<dbReference type="Proteomes" id="UP000028486">
    <property type="component" value="Chromosome"/>
</dbReference>
<dbReference type="OrthoDB" id="9796140at2"/>
<evidence type="ECO:0000256" key="3">
    <source>
        <dbReference type="ARBA" id="ARBA00022722"/>
    </source>
</evidence>
<accession>A0A076FBE5</accession>
<dbReference type="HAMAP" id="MF_00651">
    <property type="entry name" value="Nuclease_YqgF"/>
    <property type="match status" value="1"/>
</dbReference>
<feature type="domain" description="YqgF/RNase H-like" evidence="6">
    <location>
        <begin position="1"/>
        <end position="96"/>
    </location>
</feature>
<keyword evidence="2 5" id="KW-0690">Ribosome biogenesis</keyword>
<dbReference type="PANTHER" id="PTHR33317:SF4">
    <property type="entry name" value="POLYNUCLEOTIDYL TRANSFERASE, RIBONUCLEASE H-LIKE SUPERFAMILY PROTEIN"/>
    <property type="match status" value="1"/>
</dbReference>
<comment type="function">
    <text evidence="5">Could be a nuclease involved in processing of the 5'-end of pre-16S rRNA.</text>
</comment>
<comment type="subcellular location">
    <subcellularLocation>
        <location evidence="5">Cytoplasm</location>
    </subcellularLocation>
</comment>
<proteinExistence type="inferred from homology"/>
<name>A0A076FBE5_9BACT</name>
<dbReference type="SMART" id="SM00732">
    <property type="entry name" value="YqgFc"/>
    <property type="match status" value="1"/>
</dbReference>
<comment type="similarity">
    <text evidence="5">Belongs to the YqgF HJR family.</text>
</comment>
<dbReference type="InterPro" id="IPR012337">
    <property type="entry name" value="RNaseH-like_sf"/>
</dbReference>
<dbReference type="GO" id="GO:0000967">
    <property type="term" value="P:rRNA 5'-end processing"/>
    <property type="evidence" value="ECO:0007669"/>
    <property type="project" value="UniProtKB-UniRule"/>
</dbReference>